<dbReference type="EC" id="2.3.1.234" evidence="3"/>
<evidence type="ECO:0000256" key="1">
    <source>
        <dbReference type="SAM" id="MobiDB-lite"/>
    </source>
</evidence>
<feature type="domain" description="Gcp-like" evidence="2">
    <location>
        <begin position="32"/>
        <end position="149"/>
    </location>
</feature>
<feature type="compositionally biased region" description="Basic and acidic residues" evidence="1">
    <location>
        <begin position="187"/>
        <end position="199"/>
    </location>
</feature>
<dbReference type="NCBIfam" id="TIGR03725">
    <property type="entry name" value="T6A_YeaZ"/>
    <property type="match status" value="1"/>
</dbReference>
<organism evidence="3 4">
    <name type="scientific">Solicola gregarius</name>
    <dbReference type="NCBI Taxonomy" id="2908642"/>
    <lineage>
        <taxon>Bacteria</taxon>
        <taxon>Bacillati</taxon>
        <taxon>Actinomycetota</taxon>
        <taxon>Actinomycetes</taxon>
        <taxon>Propionibacteriales</taxon>
        <taxon>Nocardioidaceae</taxon>
        <taxon>Solicola</taxon>
    </lineage>
</organism>
<dbReference type="PANTHER" id="PTHR11735:SF11">
    <property type="entry name" value="TRNA THREONYLCARBAMOYLADENOSINE BIOSYNTHESIS PROTEIN TSAB"/>
    <property type="match status" value="1"/>
</dbReference>
<feature type="region of interest" description="Disordered" evidence="1">
    <location>
        <begin position="187"/>
        <end position="237"/>
    </location>
</feature>
<accession>A0AA46TM82</accession>
<keyword evidence="3" id="KW-0012">Acyltransferase</keyword>
<dbReference type="GO" id="GO:0061711">
    <property type="term" value="F:tRNA N(6)-L-threonylcarbamoyladenine synthase activity"/>
    <property type="evidence" value="ECO:0007669"/>
    <property type="project" value="UniProtKB-EC"/>
</dbReference>
<proteinExistence type="predicted"/>
<name>A0AA46TM82_9ACTN</name>
<dbReference type="InterPro" id="IPR043129">
    <property type="entry name" value="ATPase_NBD"/>
</dbReference>
<gene>
    <name evidence="3" type="primary">tsaB</name>
    <name evidence="3" type="ORF">L0C25_14925</name>
</gene>
<evidence type="ECO:0000313" key="4">
    <source>
        <dbReference type="Proteomes" id="UP001164390"/>
    </source>
</evidence>
<protein>
    <submittedName>
        <fullName evidence="3">tRNA (Adenosine(37)-N6)-threonylcarbamoyltransferase complex dimerization subunit type 1 TsaB</fullName>
        <ecNumber evidence="3">2.3.1.234</ecNumber>
    </submittedName>
</protein>
<dbReference type="CDD" id="cd24032">
    <property type="entry name" value="ASKHA_NBD_TsaB"/>
    <property type="match status" value="1"/>
</dbReference>
<dbReference type="Pfam" id="PF00814">
    <property type="entry name" value="TsaD"/>
    <property type="match status" value="1"/>
</dbReference>
<feature type="compositionally biased region" description="Basic residues" evidence="1">
    <location>
        <begin position="215"/>
        <end position="237"/>
    </location>
</feature>
<dbReference type="AlphaFoldDB" id="A0AA46TM82"/>
<reference evidence="3" key="1">
    <citation type="submission" date="2022-01" db="EMBL/GenBank/DDBJ databases">
        <title>Nocardioidaceae gen. sp. A5X3R13.</title>
        <authorList>
            <person name="Lopez Marin M.A."/>
            <person name="Uhlik O."/>
        </authorList>
    </citation>
    <scope>NUCLEOTIDE SEQUENCE</scope>
    <source>
        <strain evidence="3">A5X3R13</strain>
    </source>
</reference>
<evidence type="ECO:0000313" key="3">
    <source>
        <dbReference type="EMBL" id="UYM07876.1"/>
    </source>
</evidence>
<dbReference type="GO" id="GO:0002949">
    <property type="term" value="P:tRNA threonylcarbamoyladenosine modification"/>
    <property type="evidence" value="ECO:0007669"/>
    <property type="project" value="InterPro"/>
</dbReference>
<dbReference type="Proteomes" id="UP001164390">
    <property type="component" value="Chromosome"/>
</dbReference>
<dbReference type="Gene3D" id="3.30.420.40">
    <property type="match status" value="2"/>
</dbReference>
<dbReference type="PANTHER" id="PTHR11735">
    <property type="entry name" value="TRNA N6-ADENOSINE THREONYLCARBAMOYLTRANSFERASE"/>
    <property type="match status" value="1"/>
</dbReference>
<dbReference type="KEGG" id="sgrg:L0C25_14925"/>
<keyword evidence="4" id="KW-1185">Reference proteome</keyword>
<dbReference type="EMBL" id="CP094970">
    <property type="protein sequence ID" value="UYM07876.1"/>
    <property type="molecule type" value="Genomic_DNA"/>
</dbReference>
<dbReference type="InterPro" id="IPR000905">
    <property type="entry name" value="Gcp-like_dom"/>
</dbReference>
<sequence>MLLAFDTASPAITVALHDGNDVLAATDSVDAMRHGELLAPGIQRVLAEAGADRRDLTDVAVGVGPGPYTGLRVGVVTARTLAAALSVALHSVCSLDIIAAAVPAGSPFVVATDARRKEVYWARYDATGARVTGPDVARPDALDHPTAMPAYGRGAKLYADALPYAGGPLDPDARVLAEAVAHDRVREVDPEPMYLRRPDATPPGSVNERPDDRSRHRHRPGRARRDRAPVLRRRRVV</sequence>
<dbReference type="InterPro" id="IPR022496">
    <property type="entry name" value="T6A_TsaB"/>
</dbReference>
<dbReference type="GO" id="GO:0005829">
    <property type="term" value="C:cytosol"/>
    <property type="evidence" value="ECO:0007669"/>
    <property type="project" value="TreeGrafter"/>
</dbReference>
<dbReference type="SUPFAM" id="SSF53067">
    <property type="entry name" value="Actin-like ATPase domain"/>
    <property type="match status" value="2"/>
</dbReference>
<evidence type="ECO:0000259" key="2">
    <source>
        <dbReference type="Pfam" id="PF00814"/>
    </source>
</evidence>
<keyword evidence="3" id="KW-0808">Transferase</keyword>